<dbReference type="NCBIfam" id="NF001095">
    <property type="entry name" value="PRK00124.1"/>
    <property type="match status" value="1"/>
</dbReference>
<dbReference type="Proteomes" id="UP000231632">
    <property type="component" value="Unassembled WGS sequence"/>
</dbReference>
<dbReference type="EMBL" id="BDFD01000020">
    <property type="protein sequence ID" value="GAV21058.1"/>
    <property type="molecule type" value="Genomic_DNA"/>
</dbReference>
<dbReference type="AlphaFoldDB" id="A0A1L8CQ69"/>
<sequence>MRIWVDADACPKVIKEILFRAAERTRMPLTLVANMKIQHPRSEYINAIQVAAGADVADAYIVDHAEPGDLAITADIPLAAGMIEKGGFALNPRGELYTSDNVRRALSVRNMMDEMRGAGVVTGGPPAFNQADRMKFANQLDRFLTKHFKEQQS</sequence>
<keyword evidence="4" id="KW-1185">Reference proteome</keyword>
<reference evidence="3 4" key="1">
    <citation type="journal article" date="2017" name="Arch. Microbiol.">
        <title>Mariprofundus micogutta sp. nov., a novel iron-oxidizing zetaproteobacterium isolated from a deep-sea hydrothermal field at the Bayonnaise knoll of the Izu-Ogasawara arc, and a description of Mariprofundales ord. nov. and Zetaproteobacteria classis nov.</title>
        <authorList>
            <person name="Makita H."/>
            <person name="Tanaka E."/>
            <person name="Mitsunobu S."/>
            <person name="Miyazaki M."/>
            <person name="Nunoura T."/>
            <person name="Uematsu K."/>
            <person name="Takaki Y."/>
            <person name="Nishi S."/>
            <person name="Shimamura S."/>
            <person name="Takai K."/>
        </authorList>
    </citation>
    <scope>NUCLEOTIDE SEQUENCE [LARGE SCALE GENOMIC DNA]</scope>
    <source>
        <strain evidence="3 4">ET2</strain>
    </source>
</reference>
<proteinExistence type="inferred from homology"/>
<comment type="caution">
    <text evidence="3">The sequence shown here is derived from an EMBL/GenBank/DDBJ whole genome shotgun (WGS) entry which is preliminary data.</text>
</comment>
<evidence type="ECO:0000256" key="2">
    <source>
        <dbReference type="HAMAP-Rule" id="MF_00489"/>
    </source>
</evidence>
<name>A0A1L8CQ69_9PROT</name>
<protein>
    <recommendedName>
        <fullName evidence="2">UPF0178 protein MMIC_P2037</fullName>
    </recommendedName>
</protein>
<dbReference type="RefSeq" id="WP_072660366.1">
    <property type="nucleotide sequence ID" value="NZ_BDFD01000020.1"/>
</dbReference>
<dbReference type="HAMAP" id="MF_00489">
    <property type="entry name" value="UPF0178"/>
    <property type="match status" value="1"/>
</dbReference>
<dbReference type="PANTHER" id="PTHR35146">
    <property type="entry name" value="UPF0178 PROTEIN YAII"/>
    <property type="match status" value="1"/>
</dbReference>
<dbReference type="STRING" id="1921010.MMIC_P2037"/>
<dbReference type="Pfam" id="PF02639">
    <property type="entry name" value="DUF188"/>
    <property type="match status" value="1"/>
</dbReference>
<evidence type="ECO:0000256" key="1">
    <source>
        <dbReference type="ARBA" id="ARBA00008522"/>
    </source>
</evidence>
<dbReference type="OrthoDB" id="9798918at2"/>
<organism evidence="3 4">
    <name type="scientific">Mariprofundus micogutta</name>
    <dbReference type="NCBI Taxonomy" id="1921010"/>
    <lineage>
        <taxon>Bacteria</taxon>
        <taxon>Pseudomonadati</taxon>
        <taxon>Pseudomonadota</taxon>
        <taxon>Candidatius Mariprofundia</taxon>
        <taxon>Mariprofundales</taxon>
        <taxon>Mariprofundaceae</taxon>
        <taxon>Mariprofundus</taxon>
    </lineage>
</organism>
<dbReference type="InterPro" id="IPR003791">
    <property type="entry name" value="UPF0178"/>
</dbReference>
<comment type="similarity">
    <text evidence="1 2">Belongs to the UPF0178 family.</text>
</comment>
<gene>
    <name evidence="3" type="ORF">MMIC_P2037</name>
</gene>
<dbReference type="PANTHER" id="PTHR35146:SF1">
    <property type="entry name" value="UPF0178 PROTEIN YAII"/>
    <property type="match status" value="1"/>
</dbReference>
<evidence type="ECO:0000313" key="4">
    <source>
        <dbReference type="Proteomes" id="UP000231632"/>
    </source>
</evidence>
<accession>A0A1L8CQ69</accession>
<evidence type="ECO:0000313" key="3">
    <source>
        <dbReference type="EMBL" id="GAV21058.1"/>
    </source>
</evidence>
<dbReference type="CDD" id="cd18720">
    <property type="entry name" value="PIN_YqxD-like"/>
    <property type="match status" value="1"/>
</dbReference>